<evidence type="ECO:0000313" key="1">
    <source>
        <dbReference type="EMBL" id="GLR17343.1"/>
    </source>
</evidence>
<protein>
    <submittedName>
        <fullName evidence="1">Uncharacterized protein</fullName>
    </submittedName>
</protein>
<dbReference type="Pfam" id="PF26622">
    <property type="entry name" value="DUF8199"/>
    <property type="match status" value="1"/>
</dbReference>
<comment type="caution">
    <text evidence="1">The sequence shown here is derived from an EMBL/GenBank/DDBJ whole genome shotgun (WGS) entry which is preliminary data.</text>
</comment>
<gene>
    <name evidence="1" type="ORF">GCM10007940_19580</name>
</gene>
<proteinExistence type="predicted"/>
<dbReference type="EMBL" id="BSOH01000011">
    <property type="protein sequence ID" value="GLR17343.1"/>
    <property type="molecule type" value="Genomic_DNA"/>
</dbReference>
<dbReference type="InterPro" id="IPR058060">
    <property type="entry name" value="HYC_CC_PP"/>
</dbReference>
<evidence type="ECO:0000313" key="2">
    <source>
        <dbReference type="Proteomes" id="UP001156666"/>
    </source>
</evidence>
<keyword evidence="2" id="KW-1185">Reference proteome</keyword>
<dbReference type="InterPro" id="IPR058512">
    <property type="entry name" value="DUF8199"/>
</dbReference>
<name>A0AA37SSH4_9BACT</name>
<reference evidence="1" key="2">
    <citation type="submission" date="2023-01" db="EMBL/GenBank/DDBJ databases">
        <title>Draft genome sequence of Portibacter lacus strain NBRC 108769.</title>
        <authorList>
            <person name="Sun Q."/>
            <person name="Mori K."/>
        </authorList>
    </citation>
    <scope>NUCLEOTIDE SEQUENCE</scope>
    <source>
        <strain evidence="1">NBRC 108769</strain>
    </source>
</reference>
<dbReference type="NCBIfam" id="NF047658">
    <property type="entry name" value="HYC_CC_PP"/>
    <property type="match status" value="1"/>
</dbReference>
<sequence>MAILMLFSSVGYSIDMHYCQDQLKSIAIFGKSKSCHEMAKKVCPMHKDMTIEQEDKDCCNNKTVVVEGLDNDKIGFQTQSLSDQNLQFIVAYVYVLLFSTIPTTDYLPTIKESPPLPTSGLHIQFQQFLI</sequence>
<dbReference type="AlphaFoldDB" id="A0AA37SSH4"/>
<reference evidence="1" key="1">
    <citation type="journal article" date="2014" name="Int. J. Syst. Evol. Microbiol.">
        <title>Complete genome sequence of Corynebacterium casei LMG S-19264T (=DSM 44701T), isolated from a smear-ripened cheese.</title>
        <authorList>
            <consortium name="US DOE Joint Genome Institute (JGI-PGF)"/>
            <person name="Walter F."/>
            <person name="Albersmeier A."/>
            <person name="Kalinowski J."/>
            <person name="Ruckert C."/>
        </authorList>
    </citation>
    <scope>NUCLEOTIDE SEQUENCE</scope>
    <source>
        <strain evidence="1">NBRC 108769</strain>
    </source>
</reference>
<organism evidence="1 2">
    <name type="scientific">Portibacter lacus</name>
    <dbReference type="NCBI Taxonomy" id="1099794"/>
    <lineage>
        <taxon>Bacteria</taxon>
        <taxon>Pseudomonadati</taxon>
        <taxon>Bacteroidota</taxon>
        <taxon>Saprospiria</taxon>
        <taxon>Saprospirales</taxon>
        <taxon>Haliscomenobacteraceae</taxon>
        <taxon>Portibacter</taxon>
    </lineage>
</organism>
<accession>A0AA37SSH4</accession>
<dbReference type="Proteomes" id="UP001156666">
    <property type="component" value="Unassembled WGS sequence"/>
</dbReference>